<dbReference type="RefSeq" id="WP_169682735.1">
    <property type="nucleotide sequence ID" value="NZ_JABBNU010000008.1"/>
</dbReference>
<dbReference type="Gene3D" id="2.60.40.1180">
    <property type="entry name" value="Golgi alpha-mannosidase II"/>
    <property type="match status" value="1"/>
</dbReference>
<dbReference type="Pfam" id="PF00128">
    <property type="entry name" value="Alpha-amylase"/>
    <property type="match status" value="2"/>
</dbReference>
<evidence type="ECO:0000313" key="4">
    <source>
        <dbReference type="Proteomes" id="UP000559010"/>
    </source>
</evidence>
<dbReference type="GO" id="GO:0009313">
    <property type="term" value="P:oligosaccharide catabolic process"/>
    <property type="evidence" value="ECO:0007669"/>
    <property type="project" value="TreeGrafter"/>
</dbReference>
<dbReference type="InterPro" id="IPR006047">
    <property type="entry name" value="GH13_cat_dom"/>
</dbReference>
<dbReference type="InterPro" id="IPR013780">
    <property type="entry name" value="Glyco_hydro_b"/>
</dbReference>
<gene>
    <name evidence="3" type="ORF">HH304_14095</name>
</gene>
<evidence type="ECO:0000313" key="3">
    <source>
        <dbReference type="EMBL" id="NMM49536.1"/>
    </source>
</evidence>
<proteinExistence type="predicted"/>
<keyword evidence="1" id="KW-0732">Signal</keyword>
<dbReference type="CDD" id="cd11313">
    <property type="entry name" value="AmyAc_arch_bac_AmyA"/>
    <property type="match status" value="1"/>
</dbReference>
<dbReference type="PROSITE" id="PS51257">
    <property type="entry name" value="PROKAR_LIPOPROTEIN"/>
    <property type="match status" value="1"/>
</dbReference>
<dbReference type="Pfam" id="PF16657">
    <property type="entry name" value="Malt_amylase_C"/>
    <property type="match status" value="1"/>
</dbReference>
<evidence type="ECO:0000256" key="1">
    <source>
        <dbReference type="SAM" id="SignalP"/>
    </source>
</evidence>
<feature type="chain" id="PRO_5032353592" evidence="1">
    <location>
        <begin position="20"/>
        <end position="455"/>
    </location>
</feature>
<reference evidence="3 4" key="1">
    <citation type="submission" date="2020-04" db="EMBL/GenBank/DDBJ databases">
        <title>Flammeovirgaceae bacterium KN852 isolated from deep sea.</title>
        <authorList>
            <person name="Zhang D.-C."/>
        </authorList>
    </citation>
    <scope>NUCLEOTIDE SEQUENCE [LARGE SCALE GENOMIC DNA]</scope>
    <source>
        <strain evidence="3 4">KN852</strain>
    </source>
</reference>
<sequence length="455" mass="52144">MKLKLYTLALLLSTLLVQSCNTTKSEVKDTNIENQPFENIPSPEDVVLYQVNIRTFSESGDFKGVIARLDSIKSIGANVIYLMPIYPIGKEKSVNSPYCIQDYLSVNPEFGSLKDLQRLVQKAHNLDMAVILDWVANHTAYDHVWIKNKDWYQQDSTGSIISPPGTGWNDVAQLNFDNEDMTNEMVKSMKYWVKTANIDGFRCDYSDGPPYKFWSRAIDSLRNTTGHELIMLSEGRRNNHFTAGFDYNFGFDFFENLRKIFNEERSAVSIDSFNIANYNGANEHQRMVRYTSNHDINGSEGTPLELFGGVEGSLSAFIITTYMKSVPMIYSGQEVGTPYRLTFPFTEKDIDWSINKDITEKYKQIISVYNQENSIRRGKLTPFSNDEVVAFSKEFENEQVIVFCNVRSENVKIEIPETLNSSDFKNVFTNKPFILNNTLELGPYEYLVIKEIKSI</sequence>
<dbReference type="AlphaFoldDB" id="A0A848J147"/>
<protein>
    <submittedName>
        <fullName evidence="3">Alpha-amylase</fullName>
    </submittedName>
</protein>
<dbReference type="InterPro" id="IPR017853">
    <property type="entry name" value="GH"/>
</dbReference>
<comment type="caution">
    <text evidence="3">The sequence shown here is derived from an EMBL/GenBank/DDBJ whole genome shotgun (WGS) entry which is preliminary data.</text>
</comment>
<dbReference type="EMBL" id="JABBNU010000008">
    <property type="protein sequence ID" value="NMM49536.1"/>
    <property type="molecule type" value="Genomic_DNA"/>
</dbReference>
<keyword evidence="4" id="KW-1185">Reference proteome</keyword>
<dbReference type="Gene3D" id="3.20.20.80">
    <property type="entry name" value="Glycosidases"/>
    <property type="match status" value="1"/>
</dbReference>
<dbReference type="PANTHER" id="PTHR10357:SF205">
    <property type="entry name" value="O-GLYCOSYL HYDROLASE FAMILY 13"/>
    <property type="match status" value="1"/>
</dbReference>
<dbReference type="SUPFAM" id="SSF51445">
    <property type="entry name" value="(Trans)glycosidases"/>
    <property type="match status" value="1"/>
</dbReference>
<organism evidence="3 4">
    <name type="scientific">Marinigracilibium pacificum</name>
    <dbReference type="NCBI Taxonomy" id="2729599"/>
    <lineage>
        <taxon>Bacteria</taxon>
        <taxon>Pseudomonadati</taxon>
        <taxon>Bacteroidota</taxon>
        <taxon>Cytophagia</taxon>
        <taxon>Cytophagales</taxon>
        <taxon>Flammeovirgaceae</taxon>
        <taxon>Marinigracilibium</taxon>
    </lineage>
</organism>
<dbReference type="GO" id="GO:0004556">
    <property type="term" value="F:alpha-amylase activity"/>
    <property type="evidence" value="ECO:0007669"/>
    <property type="project" value="TreeGrafter"/>
</dbReference>
<dbReference type="SMART" id="SM00642">
    <property type="entry name" value="Aamy"/>
    <property type="match status" value="1"/>
</dbReference>
<dbReference type="InterPro" id="IPR032091">
    <property type="entry name" value="Malt_amylase-like_C"/>
</dbReference>
<dbReference type="Proteomes" id="UP000559010">
    <property type="component" value="Unassembled WGS sequence"/>
</dbReference>
<name>A0A848J147_9BACT</name>
<feature type="signal peptide" evidence="1">
    <location>
        <begin position="1"/>
        <end position="19"/>
    </location>
</feature>
<feature type="domain" description="Glycosyl hydrolase family 13 catalytic" evidence="2">
    <location>
        <begin position="50"/>
        <end position="376"/>
    </location>
</feature>
<evidence type="ECO:0000259" key="2">
    <source>
        <dbReference type="SMART" id="SM00642"/>
    </source>
</evidence>
<dbReference type="PANTHER" id="PTHR10357">
    <property type="entry name" value="ALPHA-AMYLASE FAMILY MEMBER"/>
    <property type="match status" value="1"/>
</dbReference>
<dbReference type="SUPFAM" id="SSF51011">
    <property type="entry name" value="Glycosyl hydrolase domain"/>
    <property type="match status" value="1"/>
</dbReference>
<accession>A0A848J147</accession>